<dbReference type="RefSeq" id="XP_014661803.1">
    <property type="nucleotide sequence ID" value="XM_014806317.1"/>
</dbReference>
<sequence>MATASVTLTQYTACSTSTHLSTDERPTTLATMPSWLLLLVLSSAAVVCIVAIPSSNIDYESVPTRDQQTVDRGDAVIAYLLQALYDVYGRSDTQDAQSLVAKSYDVALHSPSAYRPPLSSSKRNMICYFKICKLGGRRRR</sequence>
<keyword evidence="1" id="KW-0812">Transmembrane</keyword>
<protein>
    <submittedName>
        <fullName evidence="3">Uncharacterized protein LOC106804914 isoform X1</fullName>
    </submittedName>
</protein>
<evidence type="ECO:0000313" key="3">
    <source>
        <dbReference type="RefSeq" id="XP_014661803.1"/>
    </source>
</evidence>
<keyword evidence="1" id="KW-1133">Transmembrane helix</keyword>
<proteinExistence type="predicted"/>
<organism evidence="2 3">
    <name type="scientific">Priapulus caudatus</name>
    <name type="common">Priapulid worm</name>
    <dbReference type="NCBI Taxonomy" id="37621"/>
    <lineage>
        <taxon>Eukaryota</taxon>
        <taxon>Metazoa</taxon>
        <taxon>Ecdysozoa</taxon>
        <taxon>Scalidophora</taxon>
        <taxon>Priapulida</taxon>
        <taxon>Priapulimorpha</taxon>
        <taxon>Priapulimorphida</taxon>
        <taxon>Priapulidae</taxon>
        <taxon>Priapulus</taxon>
    </lineage>
</organism>
<evidence type="ECO:0000313" key="2">
    <source>
        <dbReference type="Proteomes" id="UP000695022"/>
    </source>
</evidence>
<accession>A0ABM1DPD2</accession>
<dbReference type="GeneID" id="106804914"/>
<reference evidence="3" key="1">
    <citation type="submission" date="2025-08" db="UniProtKB">
        <authorList>
            <consortium name="RefSeq"/>
        </authorList>
    </citation>
    <scope>IDENTIFICATION</scope>
</reference>
<gene>
    <name evidence="3" type="primary">LOC106804914</name>
</gene>
<dbReference type="Proteomes" id="UP000695022">
    <property type="component" value="Unplaced"/>
</dbReference>
<keyword evidence="2" id="KW-1185">Reference proteome</keyword>
<name>A0ABM1DPD2_PRICU</name>
<keyword evidence="1" id="KW-0472">Membrane</keyword>
<evidence type="ECO:0000256" key="1">
    <source>
        <dbReference type="SAM" id="Phobius"/>
    </source>
</evidence>
<feature type="transmembrane region" description="Helical" evidence="1">
    <location>
        <begin position="34"/>
        <end position="52"/>
    </location>
</feature>